<proteinExistence type="inferred from homology"/>
<evidence type="ECO:0000256" key="1">
    <source>
        <dbReference type="ARBA" id="ARBA00006432"/>
    </source>
</evidence>
<dbReference type="PROSITE" id="PS00455">
    <property type="entry name" value="AMP_BINDING"/>
    <property type="match status" value="1"/>
</dbReference>
<feature type="domain" description="AMP-dependent synthetase/ligase" evidence="3">
    <location>
        <begin position="23"/>
        <end position="386"/>
    </location>
</feature>
<evidence type="ECO:0000256" key="2">
    <source>
        <dbReference type="ARBA" id="ARBA00022598"/>
    </source>
</evidence>
<organism evidence="5 6">
    <name type="scientific">Streptomyces rapamycinicus (strain ATCC 29253 / DSM 41530 / NRRL 5491 / AYB-994)</name>
    <name type="common">Streptomyces hygroscopicus (strain ATCC 29253)</name>
    <dbReference type="NCBI Taxonomy" id="1343740"/>
    <lineage>
        <taxon>Bacteria</taxon>
        <taxon>Bacillati</taxon>
        <taxon>Actinomycetota</taxon>
        <taxon>Actinomycetes</taxon>
        <taxon>Kitasatosporales</taxon>
        <taxon>Streptomycetaceae</taxon>
        <taxon>Streptomyces</taxon>
        <taxon>Streptomyces violaceusniger group</taxon>
    </lineage>
</organism>
<dbReference type="InterPro" id="IPR042099">
    <property type="entry name" value="ANL_N_sf"/>
</dbReference>
<name>A0A0A0N8K4_STRRN</name>
<dbReference type="InterPro" id="IPR000873">
    <property type="entry name" value="AMP-dep_synth/lig_dom"/>
</dbReference>
<dbReference type="PANTHER" id="PTHR43767:SF1">
    <property type="entry name" value="NONRIBOSOMAL PEPTIDE SYNTHASE PES1 (EUROFUNG)-RELATED"/>
    <property type="match status" value="1"/>
</dbReference>
<dbReference type="NCBIfam" id="NF006182">
    <property type="entry name" value="PRK08316.1"/>
    <property type="match status" value="1"/>
</dbReference>
<dbReference type="STRING" id="1343740.M271_07160"/>
<accession>A0A0A0N8K4</accession>
<dbReference type="RefSeq" id="WP_020866455.1">
    <property type="nucleotide sequence ID" value="NC_022785.1"/>
</dbReference>
<dbReference type="Proteomes" id="UP000281594">
    <property type="component" value="Unassembled WGS sequence"/>
</dbReference>
<dbReference type="InterPro" id="IPR025110">
    <property type="entry name" value="AMP-bd_C"/>
</dbReference>
<dbReference type="InterPro" id="IPR045851">
    <property type="entry name" value="AMP-bd_C_sf"/>
</dbReference>
<dbReference type="InterPro" id="IPR020845">
    <property type="entry name" value="AMP-binding_CS"/>
</dbReference>
<keyword evidence="2" id="KW-0436">Ligase</keyword>
<dbReference type="PANTHER" id="PTHR43767">
    <property type="entry name" value="LONG-CHAIN-FATTY-ACID--COA LIGASE"/>
    <property type="match status" value="1"/>
</dbReference>
<evidence type="ECO:0000313" key="5">
    <source>
        <dbReference type="EMBL" id="RLV74815.1"/>
    </source>
</evidence>
<dbReference type="Pfam" id="PF13193">
    <property type="entry name" value="AMP-binding_C"/>
    <property type="match status" value="1"/>
</dbReference>
<dbReference type="AlphaFoldDB" id="A0A0A0N8K4"/>
<feature type="domain" description="AMP-binding enzyme C-terminal" evidence="4">
    <location>
        <begin position="436"/>
        <end position="511"/>
    </location>
</feature>
<evidence type="ECO:0000259" key="4">
    <source>
        <dbReference type="Pfam" id="PF13193"/>
    </source>
</evidence>
<dbReference type="Gene3D" id="3.30.300.30">
    <property type="match status" value="1"/>
</dbReference>
<dbReference type="EMBL" id="QYCY01000002">
    <property type="protein sequence ID" value="RLV74815.1"/>
    <property type="molecule type" value="Genomic_DNA"/>
</dbReference>
<protein>
    <submittedName>
        <fullName evidence="5">Acyl-CoA synthetase</fullName>
    </submittedName>
</protein>
<evidence type="ECO:0000313" key="6">
    <source>
        <dbReference type="Proteomes" id="UP000281594"/>
    </source>
</evidence>
<dbReference type="KEGG" id="src:M271_07160"/>
<dbReference type="Pfam" id="PF00501">
    <property type="entry name" value="AMP-binding"/>
    <property type="match status" value="1"/>
</dbReference>
<dbReference type="CDD" id="cd17631">
    <property type="entry name" value="FACL_FadD13-like"/>
    <property type="match status" value="1"/>
</dbReference>
<gene>
    <name evidence="5" type="ORF">D3C57_136355</name>
</gene>
<dbReference type="eggNOG" id="COG0318">
    <property type="taxonomic scope" value="Bacteria"/>
</dbReference>
<dbReference type="NCBIfam" id="NF004837">
    <property type="entry name" value="PRK06187.1"/>
    <property type="match status" value="1"/>
</dbReference>
<dbReference type="Gene3D" id="3.40.50.12780">
    <property type="entry name" value="N-terminal domain of ligase-like"/>
    <property type="match status" value="1"/>
</dbReference>
<comment type="similarity">
    <text evidence="1">Belongs to the ATP-dependent AMP-binding enzyme family.</text>
</comment>
<dbReference type="HOGENOM" id="CLU_000022_59_0_11"/>
<evidence type="ECO:0000259" key="3">
    <source>
        <dbReference type="Pfam" id="PF00501"/>
    </source>
</evidence>
<dbReference type="FunFam" id="3.30.300.30:FF:000008">
    <property type="entry name" value="2,3-dihydroxybenzoate-AMP ligase"/>
    <property type="match status" value="1"/>
</dbReference>
<sequence>MTASDLPEDIVRARRHGIADLLARTAARLPARTAVVEGPLRQTYAELDALVSRTAGALAARGVAQGDRVVLFARNSHGFVVAYFALARLGAVSVPVNFMLTTSEVAYVLDHSGAVGIIAGTDLLDVAEGALAEAAPPRVALRAALGEGQREGWEDFAALGAERGHPVPDPALEDDDPVQLMYTSGTESRPKGAIMTSRNLIAQYQTAIVDGGMSADDVEIHALPLYHCAQLHAFLTPDIQLGATCLVLPGPDPATLLATIEAERVTKLFAPPTVWIALLRHPEFETRDLSSLRKGYYGAAPMPVAVLAELRRRLPGLALYNFYGQTEMSPIATVLGPADQERKAGSAGRAALNVETRVVDEADRPVEPGTVGEIVHRGPHTMLGYWRDPERTAAAFRGGWFHSGDLGVLDEEGCLTIVDRKKDMVNSGGENVSGREVEEAVHAHPAVAEVAVFGVPHPYWIEAVTAVVVAKPGHEVTAEQILTHCRARLAGFKVPKFVRLTEALPKNPSGKILKRELREIYRDMAEEPSGDRGGHI</sequence>
<dbReference type="InterPro" id="IPR050237">
    <property type="entry name" value="ATP-dep_AMP-bd_enzyme"/>
</dbReference>
<reference evidence="5 6" key="1">
    <citation type="journal article" date="2018" name="J. Biol. Chem.">
        <title>Discovery of the actinoplanic acid pathway in Streptomyces rapamycinicus reveals a genetically conserved synergism with rapamycin.</title>
        <authorList>
            <person name="Mrak P."/>
            <person name="Krastel P."/>
            <person name="Pivk Lukancic P."/>
            <person name="Tao J."/>
            <person name="Pistorius D."/>
            <person name="Moore C.M."/>
        </authorList>
    </citation>
    <scope>NUCLEOTIDE SEQUENCE [LARGE SCALE GENOMIC DNA]</scope>
    <source>
        <strain evidence="5 6">NRRL 5491</strain>
    </source>
</reference>
<comment type="caution">
    <text evidence="5">The sequence shown here is derived from an EMBL/GenBank/DDBJ whole genome shotgun (WGS) entry which is preliminary data.</text>
</comment>
<dbReference type="SUPFAM" id="SSF56801">
    <property type="entry name" value="Acetyl-CoA synthetase-like"/>
    <property type="match status" value="1"/>
</dbReference>
<dbReference type="GO" id="GO:0016878">
    <property type="term" value="F:acid-thiol ligase activity"/>
    <property type="evidence" value="ECO:0007669"/>
    <property type="project" value="UniProtKB-ARBA"/>
</dbReference>